<dbReference type="InterPro" id="IPR032710">
    <property type="entry name" value="NTF2-like_dom_sf"/>
</dbReference>
<feature type="compositionally biased region" description="Basic and acidic residues" evidence="1">
    <location>
        <begin position="9"/>
        <end position="18"/>
    </location>
</feature>
<dbReference type="AlphaFoldDB" id="A0AAW3ZHF0"/>
<dbReference type="SUPFAM" id="SSF54427">
    <property type="entry name" value="NTF2-like"/>
    <property type="match status" value="1"/>
</dbReference>
<evidence type="ECO:0000313" key="4">
    <source>
        <dbReference type="Proteomes" id="UP000613768"/>
    </source>
</evidence>
<evidence type="ECO:0000256" key="1">
    <source>
        <dbReference type="SAM" id="MobiDB-lite"/>
    </source>
</evidence>
<sequence>MSDPLESLRALERARSAHPESPAPGSDAEREALARFARFFSDFSGDRIGRLLPETYAEDVYFNDTLKAVRGRQALAHYLAESAAAVEQCTVEILDSAASAEGERWVRWKMMIRFKKLRRGIDTWTIGASHLRFNADGHVVYHQDYWNAADGLFQHIPVVGWMISKIKQRL</sequence>
<protein>
    <submittedName>
        <fullName evidence="3">Nuclear transport factor 2 family protein</fullName>
    </submittedName>
</protein>
<name>A0AAW3ZHF0_9GAMM</name>
<dbReference type="RefSeq" id="WP_192027895.1">
    <property type="nucleotide sequence ID" value="NZ_JACYTR010000003.1"/>
</dbReference>
<dbReference type="Proteomes" id="UP000613768">
    <property type="component" value="Unassembled WGS sequence"/>
</dbReference>
<organism evidence="3 4">
    <name type="scientific">Pseudomarimonas arenosa</name>
    <dbReference type="NCBI Taxonomy" id="2774145"/>
    <lineage>
        <taxon>Bacteria</taxon>
        <taxon>Pseudomonadati</taxon>
        <taxon>Pseudomonadota</taxon>
        <taxon>Gammaproteobacteria</taxon>
        <taxon>Lysobacterales</taxon>
        <taxon>Lysobacteraceae</taxon>
        <taxon>Pseudomarimonas</taxon>
    </lineage>
</organism>
<evidence type="ECO:0000313" key="3">
    <source>
        <dbReference type="EMBL" id="MBD8524547.1"/>
    </source>
</evidence>
<dbReference type="EMBL" id="JACYTR010000003">
    <property type="protein sequence ID" value="MBD8524547.1"/>
    <property type="molecule type" value="Genomic_DNA"/>
</dbReference>
<dbReference type="InterPro" id="IPR037401">
    <property type="entry name" value="SnoaL-like"/>
</dbReference>
<dbReference type="Pfam" id="PF12680">
    <property type="entry name" value="SnoaL_2"/>
    <property type="match status" value="1"/>
</dbReference>
<reference evidence="3 4" key="1">
    <citation type="submission" date="2020-09" db="EMBL/GenBank/DDBJ databases">
        <title>Pseudoxanthomonas sp. CAU 1598 isolated from sand of Yaerae Beach.</title>
        <authorList>
            <person name="Kim W."/>
        </authorList>
    </citation>
    <scope>NUCLEOTIDE SEQUENCE [LARGE SCALE GENOMIC DNA]</scope>
    <source>
        <strain evidence="3 4">CAU 1598</strain>
    </source>
</reference>
<feature type="region of interest" description="Disordered" evidence="1">
    <location>
        <begin position="1"/>
        <end position="27"/>
    </location>
</feature>
<comment type="caution">
    <text evidence="3">The sequence shown here is derived from an EMBL/GenBank/DDBJ whole genome shotgun (WGS) entry which is preliminary data.</text>
</comment>
<evidence type="ECO:0000259" key="2">
    <source>
        <dbReference type="Pfam" id="PF12680"/>
    </source>
</evidence>
<accession>A0AAW3ZHF0</accession>
<proteinExistence type="predicted"/>
<gene>
    <name evidence="3" type="ORF">IFO71_02230</name>
</gene>
<feature type="domain" description="SnoaL-like" evidence="2">
    <location>
        <begin position="38"/>
        <end position="142"/>
    </location>
</feature>
<keyword evidence="4" id="KW-1185">Reference proteome</keyword>
<dbReference type="Gene3D" id="3.10.450.50">
    <property type="match status" value="1"/>
</dbReference>